<comment type="caution">
    <text evidence="4">The sequence shown here is derived from an EMBL/GenBank/DDBJ whole genome shotgun (WGS) entry which is preliminary data.</text>
</comment>
<name>A0AA89BSL8_PINIB</name>
<evidence type="ECO:0000259" key="3">
    <source>
        <dbReference type="PROSITE" id="PS50002"/>
    </source>
</evidence>
<dbReference type="AlphaFoldDB" id="A0AA89BSL8"/>
<dbReference type="InterPro" id="IPR036028">
    <property type="entry name" value="SH3-like_dom_sf"/>
</dbReference>
<evidence type="ECO:0000313" key="4">
    <source>
        <dbReference type="EMBL" id="KAK3089589.1"/>
    </source>
</evidence>
<evidence type="ECO:0000313" key="5">
    <source>
        <dbReference type="Proteomes" id="UP001186944"/>
    </source>
</evidence>
<keyword evidence="5" id="KW-1185">Reference proteome</keyword>
<gene>
    <name evidence="4" type="ORF">FSP39_004862</name>
</gene>
<dbReference type="EMBL" id="VSWD01000010">
    <property type="protein sequence ID" value="KAK3089589.1"/>
    <property type="molecule type" value="Genomic_DNA"/>
</dbReference>
<keyword evidence="1 2" id="KW-0728">SH3 domain</keyword>
<dbReference type="Pfam" id="PF07653">
    <property type="entry name" value="SH3_2"/>
    <property type="match status" value="1"/>
</dbReference>
<dbReference type="Proteomes" id="UP001186944">
    <property type="component" value="Unassembled WGS sequence"/>
</dbReference>
<dbReference type="PROSITE" id="PS50002">
    <property type="entry name" value="SH3"/>
    <property type="match status" value="1"/>
</dbReference>
<dbReference type="SUPFAM" id="SSF50044">
    <property type="entry name" value="SH3-domain"/>
    <property type="match status" value="1"/>
</dbReference>
<feature type="domain" description="SH3" evidence="3">
    <location>
        <begin position="3"/>
        <end position="80"/>
    </location>
</feature>
<evidence type="ECO:0000256" key="2">
    <source>
        <dbReference type="PROSITE-ProRule" id="PRU00192"/>
    </source>
</evidence>
<reference evidence="4" key="1">
    <citation type="submission" date="2019-08" db="EMBL/GenBank/DDBJ databases">
        <title>The improved chromosome-level genome for the pearl oyster Pinctada fucata martensii using PacBio sequencing and Hi-C.</title>
        <authorList>
            <person name="Zheng Z."/>
        </authorList>
    </citation>
    <scope>NUCLEOTIDE SEQUENCE</scope>
    <source>
        <strain evidence="4">ZZ-2019</strain>
        <tissue evidence="4">Adductor muscle</tissue>
    </source>
</reference>
<dbReference type="SMART" id="SM00326">
    <property type="entry name" value="SH3"/>
    <property type="match status" value="1"/>
</dbReference>
<sequence>MEGSKFYYKARYKYVPENDGEDDSDIPDIPMEVGDLLEVSAPLEDPNENPENPQGWLKGYNKTQKVYGYFPGNHVEAVKMEEILPQSQPDNLILIFLNQEFNNERFKKSKSELVELSLLD</sequence>
<accession>A0AA89BSL8</accession>
<dbReference type="Gene3D" id="2.30.30.40">
    <property type="entry name" value="SH3 Domains"/>
    <property type="match status" value="1"/>
</dbReference>
<dbReference type="InterPro" id="IPR001452">
    <property type="entry name" value="SH3_domain"/>
</dbReference>
<organism evidence="4 5">
    <name type="scientific">Pinctada imbricata</name>
    <name type="common">Atlantic pearl-oyster</name>
    <name type="synonym">Pinctada martensii</name>
    <dbReference type="NCBI Taxonomy" id="66713"/>
    <lineage>
        <taxon>Eukaryota</taxon>
        <taxon>Metazoa</taxon>
        <taxon>Spiralia</taxon>
        <taxon>Lophotrochozoa</taxon>
        <taxon>Mollusca</taxon>
        <taxon>Bivalvia</taxon>
        <taxon>Autobranchia</taxon>
        <taxon>Pteriomorphia</taxon>
        <taxon>Pterioida</taxon>
        <taxon>Pterioidea</taxon>
        <taxon>Pteriidae</taxon>
        <taxon>Pinctada</taxon>
    </lineage>
</organism>
<protein>
    <recommendedName>
        <fullName evidence="3">SH3 domain-containing protein</fullName>
    </recommendedName>
</protein>
<proteinExistence type="predicted"/>
<evidence type="ECO:0000256" key="1">
    <source>
        <dbReference type="ARBA" id="ARBA00022443"/>
    </source>
</evidence>